<dbReference type="Pfam" id="PF13385">
    <property type="entry name" value="Laminin_G_3"/>
    <property type="match status" value="1"/>
</dbReference>
<dbReference type="SUPFAM" id="SSF49899">
    <property type="entry name" value="Concanavalin A-like lectins/glucanases"/>
    <property type="match status" value="1"/>
</dbReference>
<keyword evidence="2" id="KW-0326">Glycosidase</keyword>
<dbReference type="GO" id="GO:0016798">
    <property type="term" value="F:hydrolase activity, acting on glycosyl bonds"/>
    <property type="evidence" value="ECO:0007669"/>
    <property type="project" value="UniProtKB-KW"/>
</dbReference>
<dbReference type="Proteomes" id="UP000011566">
    <property type="component" value="Unassembled WGS sequence"/>
</dbReference>
<dbReference type="InterPro" id="IPR013320">
    <property type="entry name" value="ConA-like_dom_sf"/>
</dbReference>
<sequence>MDRGILGDWSEGALTMWYDTVNDYWGFAARIGGTIRKVTGGSPTVGDWTHLVAAYDGAELKMYVDGTEVDSVTASGDFESESTIQMGSDTGDHNYWHGRVDEMRTYSLGLSANEVQELYENPGSGDLGDDDHVTDIHLTNRQLAFAPSAPSYSPGDEWIFPSIIETSKIDNPLGKYHLYCAPHGTPETKDGETVGIALFYSDTLNGTWTEYSGNPIIDPSDFSDASHISSPHALFADEYGKVLLYAHGSNDKTRWWYCNGGNGATFDYGGIAVENSMYSGSSETSYARVYDYSIPNRGNNYTMFFMANQSGTRHIRLAISDDGKDWTVDPDAVITPQPEHDGNVSSPFFFRYNGMYCLAFNASDGNTWVTEVGQDIDRENHLGILNPATDGTPDHGRCASPFFIRDDNGQLWFYYESGSRLNEAIAFAQMPDSADSTNLSLFELS</sequence>
<dbReference type="InterPro" id="IPR023296">
    <property type="entry name" value="Glyco_hydro_beta-prop_sf"/>
</dbReference>
<keyword evidence="4" id="KW-1185">Reference proteome</keyword>
<comment type="caution">
    <text evidence="3">The sequence shown here is derived from an EMBL/GenBank/DDBJ whole genome shotgun (WGS) entry which is preliminary data.</text>
</comment>
<evidence type="ECO:0000256" key="2">
    <source>
        <dbReference type="ARBA" id="ARBA00023295"/>
    </source>
</evidence>
<dbReference type="eggNOG" id="arCOG07813">
    <property type="taxonomic scope" value="Archaea"/>
</dbReference>
<name>M0MBT1_9EURY</name>
<dbReference type="Gene3D" id="2.60.120.200">
    <property type="match status" value="1"/>
</dbReference>
<dbReference type="AlphaFoldDB" id="M0MBT1"/>
<evidence type="ECO:0000313" key="3">
    <source>
        <dbReference type="EMBL" id="EMA42089.1"/>
    </source>
</evidence>
<organism evidence="3 4">
    <name type="scientific">Halococcus hamelinensis 100A6</name>
    <dbReference type="NCBI Taxonomy" id="1132509"/>
    <lineage>
        <taxon>Archaea</taxon>
        <taxon>Methanobacteriati</taxon>
        <taxon>Methanobacteriota</taxon>
        <taxon>Stenosarchaea group</taxon>
        <taxon>Halobacteria</taxon>
        <taxon>Halobacteriales</taxon>
        <taxon>Halococcaceae</taxon>
        <taxon>Halococcus</taxon>
    </lineage>
</organism>
<keyword evidence="1" id="KW-0378">Hydrolase</keyword>
<dbReference type="EMBL" id="AOMB01000003">
    <property type="protein sequence ID" value="EMA42089.1"/>
    <property type="molecule type" value="Genomic_DNA"/>
</dbReference>
<dbReference type="Gene3D" id="2.115.10.20">
    <property type="entry name" value="Glycosyl hydrolase domain, family 43"/>
    <property type="match status" value="2"/>
</dbReference>
<dbReference type="SUPFAM" id="SSF50939">
    <property type="entry name" value="Sialidases"/>
    <property type="match status" value="1"/>
</dbReference>
<accession>M0MBT1</accession>
<evidence type="ECO:0000313" key="4">
    <source>
        <dbReference type="Proteomes" id="UP000011566"/>
    </source>
</evidence>
<evidence type="ECO:0000256" key="1">
    <source>
        <dbReference type="ARBA" id="ARBA00022801"/>
    </source>
</evidence>
<dbReference type="SUPFAM" id="SSF75005">
    <property type="entry name" value="Arabinanase/levansucrase/invertase"/>
    <property type="match status" value="1"/>
</dbReference>
<proteinExistence type="predicted"/>
<protein>
    <recommendedName>
        <fullName evidence="5">LamG-like jellyroll fold domain-containing protein</fullName>
    </recommendedName>
</protein>
<dbReference type="InterPro" id="IPR036278">
    <property type="entry name" value="Sialidase_sf"/>
</dbReference>
<evidence type="ECO:0008006" key="5">
    <source>
        <dbReference type="Google" id="ProtNLM"/>
    </source>
</evidence>
<dbReference type="PATRIC" id="fig|1132509.6.peg.200"/>
<reference evidence="3 4" key="1">
    <citation type="journal article" date="2014" name="PLoS Genet.">
        <title>Phylogenetically driven sequencing of extremely halophilic archaea reveals strategies for static and dynamic osmo-response.</title>
        <authorList>
            <person name="Becker E.A."/>
            <person name="Seitzer P.M."/>
            <person name="Tritt A."/>
            <person name="Larsen D."/>
            <person name="Krusor M."/>
            <person name="Yao A.I."/>
            <person name="Wu D."/>
            <person name="Madern D."/>
            <person name="Eisen J.A."/>
            <person name="Darling A.E."/>
            <person name="Facciotti M.T."/>
        </authorList>
    </citation>
    <scope>NUCLEOTIDE SEQUENCE [LARGE SCALE GENOMIC DNA]</scope>
    <source>
        <strain evidence="3 4">100A6</strain>
    </source>
</reference>
<gene>
    <name evidence="3" type="ORF">C447_00825</name>
</gene>